<dbReference type="EMBL" id="FXAU01000001">
    <property type="protein sequence ID" value="SMG15739.1"/>
    <property type="molecule type" value="Genomic_DNA"/>
</dbReference>
<dbReference type="PROSITE" id="PS51257">
    <property type="entry name" value="PROKAR_LIPOPROTEIN"/>
    <property type="match status" value="1"/>
</dbReference>
<dbReference type="CDD" id="cd08977">
    <property type="entry name" value="SusD"/>
    <property type="match status" value="1"/>
</dbReference>
<reference evidence="8 9" key="1">
    <citation type="submission" date="2017-04" db="EMBL/GenBank/DDBJ databases">
        <authorList>
            <person name="Afonso C.L."/>
            <person name="Miller P.J."/>
            <person name="Scott M.A."/>
            <person name="Spackman E."/>
            <person name="Goraichik I."/>
            <person name="Dimitrov K.M."/>
            <person name="Suarez D.L."/>
            <person name="Swayne D.E."/>
        </authorList>
    </citation>
    <scope>NUCLEOTIDE SEQUENCE [LARGE SCALE GENOMIC DNA]</scope>
    <source>
        <strain evidence="8 9">DSM 22418</strain>
    </source>
</reference>
<evidence type="ECO:0000256" key="5">
    <source>
        <dbReference type="ARBA" id="ARBA00023237"/>
    </source>
</evidence>
<organism evidence="8 9">
    <name type="scientific">Sphingobacterium psychroaquaticum</name>
    <dbReference type="NCBI Taxonomy" id="561061"/>
    <lineage>
        <taxon>Bacteria</taxon>
        <taxon>Pseudomonadati</taxon>
        <taxon>Bacteroidota</taxon>
        <taxon>Sphingobacteriia</taxon>
        <taxon>Sphingobacteriales</taxon>
        <taxon>Sphingobacteriaceae</taxon>
        <taxon>Sphingobacterium</taxon>
    </lineage>
</organism>
<evidence type="ECO:0000256" key="1">
    <source>
        <dbReference type="ARBA" id="ARBA00004442"/>
    </source>
</evidence>
<comment type="subcellular location">
    <subcellularLocation>
        <location evidence="1">Cell outer membrane</location>
    </subcellularLocation>
</comment>
<dbReference type="InterPro" id="IPR011990">
    <property type="entry name" value="TPR-like_helical_dom_sf"/>
</dbReference>
<evidence type="ECO:0000313" key="8">
    <source>
        <dbReference type="EMBL" id="SMG15739.1"/>
    </source>
</evidence>
<dbReference type="InterPro" id="IPR033985">
    <property type="entry name" value="SusD-like_N"/>
</dbReference>
<dbReference type="SUPFAM" id="SSF48452">
    <property type="entry name" value="TPR-like"/>
    <property type="match status" value="1"/>
</dbReference>
<name>A0A1X7IMA7_9SPHI</name>
<feature type="domain" description="RagB/SusD" evidence="6">
    <location>
        <begin position="291"/>
        <end position="455"/>
    </location>
</feature>
<evidence type="ECO:0000256" key="3">
    <source>
        <dbReference type="ARBA" id="ARBA00022729"/>
    </source>
</evidence>
<dbReference type="Pfam" id="PF07980">
    <property type="entry name" value="SusD_RagB"/>
    <property type="match status" value="1"/>
</dbReference>
<sequence length="455" mass="51777">MNKYKIIFINCLVIFSLGITGCSKLLEVESPRNHLTTDKVFSDSLSAVSALSNIYYTLANNVNNNYTKYISLYTDEYIYTALNHDFYSGRISVDNSTNANIWGYFYEVIYSCNDILERVNNAQELSERIKSQLINEAKFVRAFCYYHLYTLYENIPLILQTNVDENRLAVQADSAIIFNQILTDLIDAKNGLSADYPSGDRARANKWSASALLAQIYLYQHRWQEALDDANAVLNSGMYALTDYVDNVFLANSGETILQLWRLDGFISDATTLIPSSRITVPQYVVTGLLYSAFENGDLRQSSWLGENNATTGGVTQSYWFPYKYKNRSASNSTPEYLVVLRASEQYLIRAEAKANLGDIQGAISDLNVIRTRAGLTELSDQLGKQDCLEAIYHERRVELFGEWAKRFIDLKRTGRLNTVMGEHKETWVDGESERLPIPMLELTYNTNLIQNEGY</sequence>
<dbReference type="Pfam" id="PF14322">
    <property type="entry name" value="SusD-like_3"/>
    <property type="match status" value="1"/>
</dbReference>
<protein>
    <submittedName>
        <fullName evidence="8">Starch-binding associating with outer membrane</fullName>
    </submittedName>
</protein>
<evidence type="ECO:0000256" key="4">
    <source>
        <dbReference type="ARBA" id="ARBA00023136"/>
    </source>
</evidence>
<feature type="domain" description="SusD-like N-terminal" evidence="7">
    <location>
        <begin position="26"/>
        <end position="218"/>
    </location>
</feature>
<evidence type="ECO:0000313" key="9">
    <source>
        <dbReference type="Proteomes" id="UP000192980"/>
    </source>
</evidence>
<evidence type="ECO:0000259" key="7">
    <source>
        <dbReference type="Pfam" id="PF14322"/>
    </source>
</evidence>
<dbReference type="STRING" id="561061.SAMN05660862_0997"/>
<dbReference type="OrthoDB" id="621570at2"/>
<dbReference type="GO" id="GO:0009279">
    <property type="term" value="C:cell outer membrane"/>
    <property type="evidence" value="ECO:0007669"/>
    <property type="project" value="UniProtKB-SubCell"/>
</dbReference>
<keyword evidence="9" id="KW-1185">Reference proteome</keyword>
<dbReference type="Proteomes" id="UP000192980">
    <property type="component" value="Unassembled WGS sequence"/>
</dbReference>
<dbReference type="InterPro" id="IPR012944">
    <property type="entry name" value="SusD_RagB_dom"/>
</dbReference>
<dbReference type="RefSeq" id="WP_085471811.1">
    <property type="nucleotide sequence ID" value="NZ_FXAU01000001.1"/>
</dbReference>
<proteinExistence type="inferred from homology"/>
<keyword evidence="5" id="KW-0998">Cell outer membrane</keyword>
<gene>
    <name evidence="8" type="ORF">SAMN05660862_0997</name>
</gene>
<keyword evidence="4" id="KW-0472">Membrane</keyword>
<evidence type="ECO:0000259" key="6">
    <source>
        <dbReference type="Pfam" id="PF07980"/>
    </source>
</evidence>
<evidence type="ECO:0000256" key="2">
    <source>
        <dbReference type="ARBA" id="ARBA00006275"/>
    </source>
</evidence>
<comment type="similarity">
    <text evidence="2">Belongs to the SusD family.</text>
</comment>
<keyword evidence="3" id="KW-0732">Signal</keyword>
<accession>A0A1X7IMA7</accession>
<dbReference type="Gene3D" id="1.25.40.390">
    <property type="match status" value="1"/>
</dbReference>
<dbReference type="AlphaFoldDB" id="A0A1X7IMA7"/>